<feature type="site" description="Lowers pKa of active site Tyr" evidence="6">
    <location>
        <position position="75"/>
    </location>
</feature>
<dbReference type="InterPro" id="IPR020471">
    <property type="entry name" value="AKR"/>
</dbReference>
<dbReference type="InterPro" id="IPR036812">
    <property type="entry name" value="NAD(P)_OxRdtase_dom_sf"/>
</dbReference>
<evidence type="ECO:0000313" key="8">
    <source>
        <dbReference type="EMBL" id="CAG9329994.1"/>
    </source>
</evidence>
<name>A0AAU9K7R0_9CILI</name>
<evidence type="ECO:0000256" key="6">
    <source>
        <dbReference type="PIRSR" id="PIRSR000097-3"/>
    </source>
</evidence>
<evidence type="ECO:0000256" key="5">
    <source>
        <dbReference type="PIRSR" id="PIRSR000097-2"/>
    </source>
</evidence>
<dbReference type="SUPFAM" id="SSF51430">
    <property type="entry name" value="NAD(P)-linked oxidoreductase"/>
    <property type="match status" value="1"/>
</dbReference>
<comment type="similarity">
    <text evidence="1">Belongs to the aldo/keto reductase family.</text>
</comment>
<dbReference type="GO" id="GO:0016616">
    <property type="term" value="F:oxidoreductase activity, acting on the CH-OH group of donors, NAD or NADP as acceptor"/>
    <property type="evidence" value="ECO:0007669"/>
    <property type="project" value="UniProtKB-ARBA"/>
</dbReference>
<dbReference type="CDD" id="cd19071">
    <property type="entry name" value="AKR_AKR1-5-like"/>
    <property type="match status" value="1"/>
</dbReference>
<keyword evidence="3" id="KW-0560">Oxidoreductase</keyword>
<evidence type="ECO:0000259" key="7">
    <source>
        <dbReference type="Pfam" id="PF00248"/>
    </source>
</evidence>
<evidence type="ECO:0000256" key="2">
    <source>
        <dbReference type="ARBA" id="ARBA00022857"/>
    </source>
</evidence>
<dbReference type="PROSITE" id="PS00062">
    <property type="entry name" value="ALDOKETO_REDUCTASE_2"/>
    <property type="match status" value="1"/>
</dbReference>
<dbReference type="PANTHER" id="PTHR43827:SF3">
    <property type="entry name" value="NADP-DEPENDENT OXIDOREDUCTASE DOMAIN-CONTAINING PROTEIN"/>
    <property type="match status" value="1"/>
</dbReference>
<dbReference type="AlphaFoldDB" id="A0AAU9K7R0"/>
<dbReference type="PRINTS" id="PR00069">
    <property type="entry name" value="ALDKETRDTASE"/>
</dbReference>
<dbReference type="Proteomes" id="UP001162131">
    <property type="component" value="Unassembled WGS sequence"/>
</dbReference>
<evidence type="ECO:0000256" key="3">
    <source>
        <dbReference type="ARBA" id="ARBA00023002"/>
    </source>
</evidence>
<protein>
    <recommendedName>
        <fullName evidence="7">NADP-dependent oxidoreductase domain-containing protein</fullName>
    </recommendedName>
</protein>
<accession>A0AAU9K7R0</accession>
<dbReference type="PROSITE" id="PS00063">
    <property type="entry name" value="ALDOKETO_REDUCTASE_3"/>
    <property type="match status" value="1"/>
</dbReference>
<organism evidence="8 9">
    <name type="scientific">Blepharisma stoltei</name>
    <dbReference type="NCBI Taxonomy" id="1481888"/>
    <lineage>
        <taxon>Eukaryota</taxon>
        <taxon>Sar</taxon>
        <taxon>Alveolata</taxon>
        <taxon>Ciliophora</taxon>
        <taxon>Postciliodesmatophora</taxon>
        <taxon>Heterotrichea</taxon>
        <taxon>Heterotrichida</taxon>
        <taxon>Blepharismidae</taxon>
        <taxon>Blepharisma</taxon>
    </lineage>
</organism>
<dbReference type="PIRSF" id="PIRSF000097">
    <property type="entry name" value="AKR"/>
    <property type="match status" value="1"/>
</dbReference>
<dbReference type="Gene3D" id="3.20.20.100">
    <property type="entry name" value="NADP-dependent oxidoreductase domain"/>
    <property type="match status" value="1"/>
</dbReference>
<dbReference type="Pfam" id="PF00248">
    <property type="entry name" value="Aldo_ket_red"/>
    <property type="match status" value="1"/>
</dbReference>
<evidence type="ECO:0000256" key="4">
    <source>
        <dbReference type="PIRSR" id="PIRSR000097-1"/>
    </source>
</evidence>
<gene>
    <name evidence="8" type="ORF">BSTOLATCC_MIC50107</name>
</gene>
<feature type="binding site" evidence="5">
    <location>
        <position position="108"/>
    </location>
    <ligand>
        <name>substrate</name>
    </ligand>
</feature>
<evidence type="ECO:0000256" key="1">
    <source>
        <dbReference type="ARBA" id="ARBA00007905"/>
    </source>
</evidence>
<dbReference type="EMBL" id="CAJZBQ010000050">
    <property type="protein sequence ID" value="CAG9329994.1"/>
    <property type="molecule type" value="Genomic_DNA"/>
</dbReference>
<keyword evidence="9" id="KW-1185">Reference proteome</keyword>
<feature type="domain" description="NADP-dependent oxidoreductase" evidence="7">
    <location>
        <begin position="29"/>
        <end position="271"/>
    </location>
</feature>
<dbReference type="InterPro" id="IPR018170">
    <property type="entry name" value="Aldo/ket_reductase_CS"/>
</dbReference>
<feature type="active site" description="Proton donor" evidence="4">
    <location>
        <position position="52"/>
    </location>
</feature>
<dbReference type="PANTHER" id="PTHR43827">
    <property type="entry name" value="2,5-DIKETO-D-GLUCONIC ACID REDUCTASE"/>
    <property type="match status" value="1"/>
</dbReference>
<proteinExistence type="inferred from homology"/>
<comment type="caution">
    <text evidence="8">The sequence shown here is derived from an EMBL/GenBank/DDBJ whole genome shotgun (WGS) entry which is preliminary data.</text>
</comment>
<keyword evidence="2" id="KW-0521">NADP</keyword>
<reference evidence="8" key="1">
    <citation type="submission" date="2021-09" db="EMBL/GenBank/DDBJ databases">
        <authorList>
            <consortium name="AG Swart"/>
            <person name="Singh M."/>
            <person name="Singh A."/>
            <person name="Seah K."/>
            <person name="Emmerich C."/>
        </authorList>
    </citation>
    <scope>NUCLEOTIDE SEQUENCE</scope>
    <source>
        <strain evidence="8">ATCC30299</strain>
    </source>
</reference>
<dbReference type="InterPro" id="IPR023210">
    <property type="entry name" value="NADP_OxRdtase_dom"/>
</dbReference>
<sequence>MAILNKAIKLASGVQIPQIGIGTFDMRGTDCTSAVSSALKLGYRHIDTALAYKNENVLKLAVNRVPRENVFISTKIIPSSKGFQFTYIKVLKSLEAMHCKYFDMVLLHWPGVDGFRPDDPRMPKMRLHSWEALEVLKEEGKVKSIGVSNFLINHLEQLLERAKTKPDVNQIEHHPYCQNGGLIDFCRENSIQIVASSPLAKGNESLFNNETLKSIAEDKKATVAQVALKWAAQKDFVIIPKSVNLSRMKENINLDFFSLNAEDLARIDSLNQNFHVSWDPSTILT</sequence>
<evidence type="ECO:0000313" key="9">
    <source>
        <dbReference type="Proteomes" id="UP001162131"/>
    </source>
</evidence>
<dbReference type="FunFam" id="3.20.20.100:FF:000002">
    <property type="entry name" value="2,5-diketo-D-gluconic acid reductase A"/>
    <property type="match status" value="1"/>
</dbReference>